<dbReference type="Proteomes" id="UP000628710">
    <property type="component" value="Unassembled WGS sequence"/>
</dbReference>
<protein>
    <recommendedName>
        <fullName evidence="9">TRAP transporter small permease protein</fullName>
    </recommendedName>
</protein>
<dbReference type="GO" id="GO:0015740">
    <property type="term" value="P:C4-dicarboxylate transport"/>
    <property type="evidence" value="ECO:0007669"/>
    <property type="project" value="TreeGrafter"/>
</dbReference>
<dbReference type="InterPro" id="IPR055348">
    <property type="entry name" value="DctQ"/>
</dbReference>
<dbReference type="InterPro" id="IPR007387">
    <property type="entry name" value="TRAP_DctQ"/>
</dbReference>
<reference evidence="11" key="1">
    <citation type="submission" date="2020-12" db="EMBL/GenBank/DDBJ databases">
        <title>Marinomonas arctica sp. nov., a psychrotolerant bacterium isolated from the Arctic.</title>
        <authorList>
            <person name="Zhang Y."/>
        </authorList>
    </citation>
    <scope>NUCLEOTIDE SEQUENCE</scope>
    <source>
        <strain evidence="11">C1424</strain>
    </source>
</reference>
<feature type="transmembrane region" description="Helical" evidence="9">
    <location>
        <begin position="41"/>
        <end position="58"/>
    </location>
</feature>
<evidence type="ECO:0000313" key="12">
    <source>
        <dbReference type="Proteomes" id="UP000628710"/>
    </source>
</evidence>
<evidence type="ECO:0000256" key="1">
    <source>
        <dbReference type="ARBA" id="ARBA00004429"/>
    </source>
</evidence>
<evidence type="ECO:0000256" key="7">
    <source>
        <dbReference type="ARBA" id="ARBA00023136"/>
    </source>
</evidence>
<accession>A0A934JHW8</accession>
<comment type="subcellular location">
    <subcellularLocation>
        <location evidence="1 9">Cell inner membrane</location>
        <topology evidence="1 9">Multi-pass membrane protein</topology>
    </subcellularLocation>
</comment>
<evidence type="ECO:0000256" key="3">
    <source>
        <dbReference type="ARBA" id="ARBA00022475"/>
    </source>
</evidence>
<dbReference type="GO" id="GO:0005886">
    <property type="term" value="C:plasma membrane"/>
    <property type="evidence" value="ECO:0007669"/>
    <property type="project" value="UniProtKB-SubCell"/>
</dbReference>
<keyword evidence="12" id="KW-1185">Reference proteome</keyword>
<evidence type="ECO:0000256" key="6">
    <source>
        <dbReference type="ARBA" id="ARBA00022989"/>
    </source>
</evidence>
<comment type="caution">
    <text evidence="11">The sequence shown here is derived from an EMBL/GenBank/DDBJ whole genome shotgun (WGS) entry which is preliminary data.</text>
</comment>
<dbReference type="PANTHER" id="PTHR35011">
    <property type="entry name" value="2,3-DIKETO-L-GULONATE TRAP TRANSPORTER SMALL PERMEASE PROTEIN YIAM"/>
    <property type="match status" value="1"/>
</dbReference>
<keyword evidence="2 9" id="KW-0813">Transport</keyword>
<keyword evidence="6 9" id="KW-1133">Transmembrane helix</keyword>
<comment type="similarity">
    <text evidence="8 9">Belongs to the TRAP transporter small permease family.</text>
</comment>
<evidence type="ECO:0000259" key="10">
    <source>
        <dbReference type="Pfam" id="PF04290"/>
    </source>
</evidence>
<proteinExistence type="inferred from homology"/>
<keyword evidence="4 9" id="KW-0997">Cell inner membrane</keyword>
<keyword evidence="3" id="KW-1003">Cell membrane</keyword>
<gene>
    <name evidence="11" type="ORF">I8J31_00110</name>
</gene>
<dbReference type="AlphaFoldDB" id="A0A934JHW8"/>
<feature type="domain" description="Tripartite ATP-independent periplasmic transporters DctQ component" evidence="10">
    <location>
        <begin position="18"/>
        <end position="147"/>
    </location>
</feature>
<name>A0A934JHW8_9GAMM</name>
<evidence type="ECO:0000256" key="9">
    <source>
        <dbReference type="RuleBase" id="RU369079"/>
    </source>
</evidence>
<sequence>MERVFKYTLTALISLVAVSQFIQVITRYVFQTPVMGLEEMALIPTIWLYILGSVNASREDTQIRANVLEIFLSTDKAKLVLHLISDLISIVISSWLTWWAWRYFAYSMRVWKETSTLYLPTFVYESALFIGLALMTLFTINHLYRNFMTLIKNHPKQDNDVLTSETLTSTATKKGQ</sequence>
<dbReference type="GO" id="GO:0022857">
    <property type="term" value="F:transmembrane transporter activity"/>
    <property type="evidence" value="ECO:0007669"/>
    <property type="project" value="UniProtKB-UniRule"/>
</dbReference>
<evidence type="ECO:0000256" key="2">
    <source>
        <dbReference type="ARBA" id="ARBA00022448"/>
    </source>
</evidence>
<comment type="subunit">
    <text evidence="9">The complex comprises the extracytoplasmic solute receptor protein and the two transmembrane proteins.</text>
</comment>
<evidence type="ECO:0000313" key="11">
    <source>
        <dbReference type="EMBL" id="MBJ7536071.1"/>
    </source>
</evidence>
<feature type="transmembrane region" description="Helical" evidence="9">
    <location>
        <begin position="7"/>
        <end position="29"/>
    </location>
</feature>
<dbReference type="PANTHER" id="PTHR35011:SF2">
    <property type="entry name" value="2,3-DIKETO-L-GULONATE TRAP TRANSPORTER SMALL PERMEASE PROTEIN YIAM"/>
    <property type="match status" value="1"/>
</dbReference>
<evidence type="ECO:0000256" key="5">
    <source>
        <dbReference type="ARBA" id="ARBA00022692"/>
    </source>
</evidence>
<evidence type="ECO:0000256" key="4">
    <source>
        <dbReference type="ARBA" id="ARBA00022519"/>
    </source>
</evidence>
<dbReference type="RefSeq" id="WP_199466157.1">
    <property type="nucleotide sequence ID" value="NZ_JAEMNX010000001.1"/>
</dbReference>
<keyword evidence="5 9" id="KW-0812">Transmembrane</keyword>
<evidence type="ECO:0000256" key="8">
    <source>
        <dbReference type="ARBA" id="ARBA00038436"/>
    </source>
</evidence>
<feature type="transmembrane region" description="Helical" evidence="9">
    <location>
        <begin position="121"/>
        <end position="144"/>
    </location>
</feature>
<organism evidence="11 12">
    <name type="scientific">Marinomonas transparens</name>
    <dbReference type="NCBI Taxonomy" id="2795388"/>
    <lineage>
        <taxon>Bacteria</taxon>
        <taxon>Pseudomonadati</taxon>
        <taxon>Pseudomonadota</taxon>
        <taxon>Gammaproteobacteria</taxon>
        <taxon>Oceanospirillales</taxon>
        <taxon>Oceanospirillaceae</taxon>
        <taxon>Marinomonas</taxon>
    </lineage>
</organism>
<keyword evidence="7 9" id="KW-0472">Membrane</keyword>
<dbReference type="Pfam" id="PF04290">
    <property type="entry name" value="DctQ"/>
    <property type="match status" value="1"/>
</dbReference>
<comment type="function">
    <text evidence="9">Part of the tripartite ATP-independent periplasmic (TRAP) transport system.</text>
</comment>
<dbReference type="EMBL" id="JAEMNX010000001">
    <property type="protein sequence ID" value="MBJ7536071.1"/>
    <property type="molecule type" value="Genomic_DNA"/>
</dbReference>
<feature type="transmembrane region" description="Helical" evidence="9">
    <location>
        <begin position="79"/>
        <end position="101"/>
    </location>
</feature>